<feature type="transmembrane region" description="Helical" evidence="2">
    <location>
        <begin position="7"/>
        <end position="30"/>
    </location>
</feature>
<feature type="compositionally biased region" description="Basic and acidic residues" evidence="1">
    <location>
        <begin position="135"/>
        <end position="152"/>
    </location>
</feature>
<evidence type="ECO:0000313" key="4">
    <source>
        <dbReference type="EMBL" id="BCS89415.1"/>
    </source>
</evidence>
<evidence type="ECO:0000313" key="5">
    <source>
        <dbReference type="Proteomes" id="UP001053296"/>
    </source>
</evidence>
<protein>
    <submittedName>
        <fullName evidence="4">Cell envelope biogenesis protein AsmA</fullName>
    </submittedName>
</protein>
<feature type="region of interest" description="Disordered" evidence="1">
    <location>
        <begin position="354"/>
        <end position="386"/>
    </location>
</feature>
<dbReference type="Proteomes" id="UP001053296">
    <property type="component" value="Chromosome"/>
</dbReference>
<evidence type="ECO:0000256" key="1">
    <source>
        <dbReference type="SAM" id="MobiDB-lite"/>
    </source>
</evidence>
<keyword evidence="2" id="KW-1133">Transmembrane helix</keyword>
<accession>A0ABM8HX99</accession>
<dbReference type="Pfam" id="PF05170">
    <property type="entry name" value="AsmA"/>
    <property type="match status" value="2"/>
</dbReference>
<organism evidence="4 5">
    <name type="scientific">Pseudodesulfovibrio sediminis</name>
    <dbReference type="NCBI Taxonomy" id="2810563"/>
    <lineage>
        <taxon>Bacteria</taxon>
        <taxon>Pseudomonadati</taxon>
        <taxon>Thermodesulfobacteriota</taxon>
        <taxon>Desulfovibrionia</taxon>
        <taxon>Desulfovibrionales</taxon>
        <taxon>Desulfovibrionaceae</taxon>
    </lineage>
</organism>
<keyword evidence="2" id="KW-0472">Membrane</keyword>
<evidence type="ECO:0000259" key="3">
    <source>
        <dbReference type="Pfam" id="PF05170"/>
    </source>
</evidence>
<dbReference type="EMBL" id="AP024485">
    <property type="protein sequence ID" value="BCS89415.1"/>
    <property type="molecule type" value="Genomic_DNA"/>
</dbReference>
<keyword evidence="2" id="KW-0812">Transmembrane</keyword>
<dbReference type="InterPro" id="IPR052894">
    <property type="entry name" value="AsmA-related"/>
</dbReference>
<feature type="compositionally biased region" description="Polar residues" evidence="1">
    <location>
        <begin position="361"/>
        <end position="379"/>
    </location>
</feature>
<evidence type="ECO:0000256" key="2">
    <source>
        <dbReference type="SAM" id="Phobius"/>
    </source>
</evidence>
<reference evidence="4" key="1">
    <citation type="journal article" date="2022" name="Arch. Microbiol.">
        <title>Pseudodesulfovibrio sediminis sp. nov., a mesophilic and neutrophilic sulfate-reducing bacterium isolated from sediment of a brackish lake.</title>
        <authorList>
            <person name="Takahashi A."/>
            <person name="Kojima H."/>
            <person name="Watanabe M."/>
            <person name="Fukui M."/>
        </authorList>
    </citation>
    <scope>NUCLEOTIDE SEQUENCE</scope>
    <source>
        <strain evidence="4">SF6</strain>
    </source>
</reference>
<dbReference type="PANTHER" id="PTHR30441">
    <property type="entry name" value="DUF748 DOMAIN-CONTAINING PROTEIN"/>
    <property type="match status" value="1"/>
</dbReference>
<feature type="region of interest" description="Disordered" evidence="1">
    <location>
        <begin position="135"/>
        <end position="159"/>
    </location>
</feature>
<keyword evidence="5" id="KW-1185">Reference proteome</keyword>
<dbReference type="PANTHER" id="PTHR30441:SF4">
    <property type="entry name" value="PROTEIN ASMA"/>
    <property type="match status" value="1"/>
</dbReference>
<feature type="domain" description="AsmA" evidence="3">
    <location>
        <begin position="255"/>
        <end position="563"/>
    </location>
</feature>
<sequence>MSKAIKISLIIVGAVLTLFIAAAVALVILVDPNEYKDEIAQAVKENTGRELIFEGDIGFNFFPWLGLDVGPMALGNAPGFAPTEMVRINKAEASIQIMPLLSGNIAIGNVVLDGLTLNLTKNAKGVTNWDDLAKSEETTQEKPAEVETEKSTDTSTGSPLETLSIEGVKITNANVLYDDQQAGKKTSLGNLNLLVGEVGNATRFPFELSFDLKLDDPKIDTRPVLEGVAKFDQDAGTFEIEEMKFTALNLKLTGLFFAKAKDGATAFSGELKLAEASVKKLMKEISIEPPVTADPAALEKLSMDMKFNGTDTGVDLENMTIKLDDTTISINGSVTNFDKPAIKVIANIDDIDADRYMPPASESTDGGKTESSAQTQETAPAQEPDLSALKGQNVYAKLTIGKLKAMNLRINEILCELTLRNGVATIKPFAAKLYDGELVGHSTLNANTAVATWKEAATLKGVQAGPLLKDLVGKDHLHGATVVKYDVVGRGLTPDNIKKSITGTASFAFTDGAIMGVNIAKMLRDGWNTLKGKSATTDEPAKTDFAELLGSATLTNGHIVNKDLLMKSPLLRVTGKGWANLPKNSTDYTATVTVVGTLKGQDGASMEDLKGLPLPINVKGDLNDPKISLDTKALAEALFKGKLGQGTKDLEKNLKQKLLGGSTSTDSTTDKPTNPLGGLFKKK</sequence>
<feature type="domain" description="AsmA" evidence="3">
    <location>
        <begin position="1"/>
        <end position="235"/>
    </location>
</feature>
<dbReference type="InterPro" id="IPR007844">
    <property type="entry name" value="AsmA"/>
</dbReference>
<name>A0ABM8HX99_9BACT</name>
<gene>
    <name evidence="4" type="ORF">PSDVSF_26570</name>
</gene>
<proteinExistence type="predicted"/>
<dbReference type="RefSeq" id="WP_229591389.1">
    <property type="nucleotide sequence ID" value="NZ_AP024485.1"/>
</dbReference>
<feature type="region of interest" description="Disordered" evidence="1">
    <location>
        <begin position="659"/>
        <end position="683"/>
    </location>
</feature>